<dbReference type="EC" id="2.4.-.-" evidence="13"/>
<comment type="catalytic activity">
    <reaction evidence="8">
        <text>[GlcNAc-(1-&gt;4)-Mur2Ac(oyl-L-Ala-gamma-D-Glu-L-Lys-D-Ala-D-Ala)](n)-di-trans,octa-cis-undecaprenyl diphosphate + beta-D-GlcNAc-(1-&gt;4)-Mur2Ac(oyl-L-Ala-gamma-D-Glu-L-Lys-D-Ala-D-Ala)-di-trans,octa-cis-undecaprenyl diphosphate = [GlcNAc-(1-&gt;4)-Mur2Ac(oyl-L-Ala-gamma-D-Glu-L-Lys-D-Ala-D-Ala)](n+1)-di-trans,octa-cis-undecaprenyl diphosphate + di-trans,octa-cis-undecaprenyl diphosphate + H(+)</text>
        <dbReference type="Rhea" id="RHEA:23708"/>
        <dbReference type="Rhea" id="RHEA-COMP:9602"/>
        <dbReference type="Rhea" id="RHEA-COMP:9603"/>
        <dbReference type="ChEBI" id="CHEBI:15378"/>
        <dbReference type="ChEBI" id="CHEBI:58405"/>
        <dbReference type="ChEBI" id="CHEBI:60033"/>
        <dbReference type="ChEBI" id="CHEBI:78435"/>
        <dbReference type="EC" id="2.4.99.28"/>
    </reaction>
</comment>
<keyword evidence="6" id="KW-0511">Multifunctional enzyme</keyword>
<dbReference type="EMBL" id="JBHEZZ010000015">
    <property type="protein sequence ID" value="MFC1404610.1"/>
    <property type="molecule type" value="Genomic_DNA"/>
</dbReference>
<evidence type="ECO:0000256" key="10">
    <source>
        <dbReference type="SAM" id="Phobius"/>
    </source>
</evidence>
<dbReference type="InterPro" id="IPR012338">
    <property type="entry name" value="Beta-lactam/transpept-like"/>
</dbReference>
<reference evidence="13 14" key="1">
    <citation type="submission" date="2024-09" db="EMBL/GenBank/DDBJ databases">
        <authorList>
            <person name="Lee S.D."/>
        </authorList>
    </citation>
    <scope>NUCLEOTIDE SEQUENCE [LARGE SCALE GENOMIC DNA]</scope>
    <source>
        <strain evidence="13 14">N1-5</strain>
    </source>
</reference>
<keyword evidence="1" id="KW-0121">Carboxypeptidase</keyword>
<evidence type="ECO:0000259" key="11">
    <source>
        <dbReference type="Pfam" id="PF00905"/>
    </source>
</evidence>
<feature type="domain" description="Glycosyl transferase family 51" evidence="12">
    <location>
        <begin position="75"/>
        <end position="259"/>
    </location>
</feature>
<dbReference type="InterPro" id="IPR036950">
    <property type="entry name" value="PBP_transglycosylase"/>
</dbReference>
<evidence type="ECO:0000256" key="8">
    <source>
        <dbReference type="ARBA" id="ARBA00049902"/>
    </source>
</evidence>
<dbReference type="Gene3D" id="3.40.710.10">
    <property type="entry name" value="DD-peptidase/beta-lactamase superfamily"/>
    <property type="match status" value="1"/>
</dbReference>
<dbReference type="Pfam" id="PF00905">
    <property type="entry name" value="Transpeptidase"/>
    <property type="match status" value="1"/>
</dbReference>
<dbReference type="InterPro" id="IPR001264">
    <property type="entry name" value="Glyco_trans_51"/>
</dbReference>
<keyword evidence="5" id="KW-0378">Hydrolase</keyword>
<comment type="caution">
    <text evidence="13">The sequence shown here is derived from an EMBL/GenBank/DDBJ whole genome shotgun (WGS) entry which is preliminary data.</text>
</comment>
<dbReference type="InterPro" id="IPR023346">
    <property type="entry name" value="Lysozyme-like_dom_sf"/>
</dbReference>
<evidence type="ECO:0000313" key="14">
    <source>
        <dbReference type="Proteomes" id="UP001592528"/>
    </source>
</evidence>
<feature type="transmembrane region" description="Helical" evidence="10">
    <location>
        <begin position="12"/>
        <end position="42"/>
    </location>
</feature>
<dbReference type="PANTHER" id="PTHR32282">
    <property type="entry name" value="BINDING PROTEIN TRANSPEPTIDASE, PUTATIVE-RELATED"/>
    <property type="match status" value="1"/>
</dbReference>
<accession>A0ABV6UT17</accession>
<name>A0ABV6UT17_9ACTN</name>
<dbReference type="Gene3D" id="1.10.3810.10">
    <property type="entry name" value="Biosynthetic peptidoglycan transglycosylase-like"/>
    <property type="match status" value="1"/>
</dbReference>
<dbReference type="SUPFAM" id="SSF56601">
    <property type="entry name" value="beta-lactamase/transpeptidase-like"/>
    <property type="match status" value="1"/>
</dbReference>
<organism evidence="13 14">
    <name type="scientific">Streptacidiphilus cavernicola</name>
    <dbReference type="NCBI Taxonomy" id="3342716"/>
    <lineage>
        <taxon>Bacteria</taxon>
        <taxon>Bacillati</taxon>
        <taxon>Actinomycetota</taxon>
        <taxon>Actinomycetes</taxon>
        <taxon>Kitasatosporales</taxon>
        <taxon>Streptomycetaceae</taxon>
        <taxon>Streptacidiphilus</taxon>
    </lineage>
</organism>
<evidence type="ECO:0000256" key="7">
    <source>
        <dbReference type="ARBA" id="ARBA00034000"/>
    </source>
</evidence>
<feature type="compositionally biased region" description="Low complexity" evidence="9">
    <location>
        <begin position="713"/>
        <end position="750"/>
    </location>
</feature>
<keyword evidence="10" id="KW-0812">Transmembrane</keyword>
<dbReference type="InterPro" id="IPR001460">
    <property type="entry name" value="PCN-bd_Tpept"/>
</dbReference>
<evidence type="ECO:0000256" key="5">
    <source>
        <dbReference type="ARBA" id="ARBA00022801"/>
    </source>
</evidence>
<evidence type="ECO:0000256" key="3">
    <source>
        <dbReference type="ARBA" id="ARBA00022676"/>
    </source>
</evidence>
<feature type="domain" description="Penicillin-binding protein transpeptidase" evidence="11">
    <location>
        <begin position="361"/>
        <end position="637"/>
    </location>
</feature>
<keyword evidence="4 13" id="KW-0808">Transferase</keyword>
<proteinExistence type="predicted"/>
<keyword evidence="3 13" id="KW-0328">Glycosyltransferase</keyword>
<sequence>MAKRSRSPLYKVGLGLNLVGASVLAGTLVAGLALPAVGALGFGAKSATTSFNEIPAEFTAPTLSQASTIYDANGGVIAKVYARDRTVVPISKIAPVMRQALVDIEDNRYYQHGAIDLQGTLRALTKNASSGASQGGSTLTQQLVKNMNVELAGNDPTKVREAQAQTIGRKISELKVAIKLEETLTKDQILTDYLNITFWGEQAYGIEAASERYFSVHASQLTVPQAAMLAGMVQSPSNYDPLLYAPAATTRRNEVLDAMAKYGSITAAQAAVYKAKPLGLKVSRPKEGCITARNGEQFFCDYVEHIFLSNPVFGQTAQARQALWDRGGLDIHTTIDPKVQTALQKSVTSHVHADEKAATAMTIIQPGTGKIMGMGQSRPYGNGSSAGVTTLNYNVDRTMGGGGGFPTGSTVKPITAAAALENGIGMDQTYDAPFTEPYPAMTDCKGNHLREVTNPPDMNDSTTLVGPFNMPTAMAKSVNTYFVPLEKDAGLCNVVQMMAKLGITTQATYSPGTHTLAPIEQVQSLTLGTNSLTPLQMANVYATFAARGVYCSPTAITAVTDVNHKNLPVPSANCHSVMQQSTADAITTMLKGVVEDGTGAADGFTDGRPSAGKTGTTNEHLQVWFVGFTPQLSGATVVSDTGAKLTPLYDGQTIGGTSYGKDEVFGSTIAGPIWHDAMDDALRGVGFRYFHTVSLPAPVKTKAQQAKDKNKNKTGGTTAGTTTGTTAGTTGTTTAGTTGTTGTTGTNLIGGLTGGTGVTGR</sequence>
<evidence type="ECO:0000256" key="6">
    <source>
        <dbReference type="ARBA" id="ARBA00023268"/>
    </source>
</evidence>
<keyword evidence="10" id="KW-0472">Membrane</keyword>
<feature type="compositionally biased region" description="Gly residues" evidence="9">
    <location>
        <begin position="751"/>
        <end position="761"/>
    </location>
</feature>
<dbReference type="InterPro" id="IPR050396">
    <property type="entry name" value="Glycosyltr_51/Transpeptidase"/>
</dbReference>
<evidence type="ECO:0000259" key="12">
    <source>
        <dbReference type="Pfam" id="PF00912"/>
    </source>
</evidence>
<dbReference type="SUPFAM" id="SSF53955">
    <property type="entry name" value="Lysozyme-like"/>
    <property type="match status" value="1"/>
</dbReference>
<keyword evidence="14" id="KW-1185">Reference proteome</keyword>
<feature type="region of interest" description="Disordered" evidence="9">
    <location>
        <begin position="700"/>
        <end position="761"/>
    </location>
</feature>
<evidence type="ECO:0000256" key="4">
    <source>
        <dbReference type="ARBA" id="ARBA00022679"/>
    </source>
</evidence>
<evidence type="ECO:0000256" key="2">
    <source>
        <dbReference type="ARBA" id="ARBA00022670"/>
    </source>
</evidence>
<keyword evidence="10" id="KW-1133">Transmembrane helix</keyword>
<evidence type="ECO:0000256" key="9">
    <source>
        <dbReference type="SAM" id="MobiDB-lite"/>
    </source>
</evidence>
<keyword evidence="2" id="KW-0645">Protease</keyword>
<gene>
    <name evidence="13" type="ORF">ACEZDJ_25270</name>
</gene>
<evidence type="ECO:0000313" key="13">
    <source>
        <dbReference type="EMBL" id="MFC1404610.1"/>
    </source>
</evidence>
<dbReference type="GO" id="GO:0016757">
    <property type="term" value="F:glycosyltransferase activity"/>
    <property type="evidence" value="ECO:0007669"/>
    <property type="project" value="UniProtKB-KW"/>
</dbReference>
<evidence type="ECO:0000256" key="1">
    <source>
        <dbReference type="ARBA" id="ARBA00022645"/>
    </source>
</evidence>
<dbReference type="RefSeq" id="WP_380523607.1">
    <property type="nucleotide sequence ID" value="NZ_JBHEZZ010000015.1"/>
</dbReference>
<dbReference type="PANTHER" id="PTHR32282:SF33">
    <property type="entry name" value="PEPTIDOGLYCAN GLYCOSYLTRANSFERASE"/>
    <property type="match status" value="1"/>
</dbReference>
<dbReference type="Pfam" id="PF00912">
    <property type="entry name" value="Transgly"/>
    <property type="match status" value="1"/>
</dbReference>
<dbReference type="Proteomes" id="UP001592528">
    <property type="component" value="Unassembled WGS sequence"/>
</dbReference>
<protein>
    <submittedName>
        <fullName evidence="13">Transglycosylase domain-containing protein</fullName>
        <ecNumber evidence="13">2.4.-.-</ecNumber>
    </submittedName>
</protein>
<comment type="catalytic activity">
    <reaction evidence="7">
        <text>Preferential cleavage: (Ac)2-L-Lys-D-Ala-|-D-Ala. Also transpeptidation of peptidyl-alanyl moieties that are N-acyl substituents of D-alanine.</text>
        <dbReference type="EC" id="3.4.16.4"/>
    </reaction>
</comment>